<dbReference type="Pfam" id="PF00356">
    <property type="entry name" value="LacI"/>
    <property type="match status" value="1"/>
</dbReference>
<dbReference type="GO" id="GO:0000976">
    <property type="term" value="F:transcription cis-regulatory region binding"/>
    <property type="evidence" value="ECO:0007669"/>
    <property type="project" value="TreeGrafter"/>
</dbReference>
<keyword evidence="1" id="KW-0678">Repressor</keyword>
<dbReference type="Proteomes" id="UP000284277">
    <property type="component" value="Unassembled WGS sequence"/>
</dbReference>
<keyword evidence="4" id="KW-0804">Transcription</keyword>
<name>A0A419T6U1_9FIRM</name>
<evidence type="ECO:0000256" key="2">
    <source>
        <dbReference type="ARBA" id="ARBA00023015"/>
    </source>
</evidence>
<evidence type="ECO:0000313" key="6">
    <source>
        <dbReference type="EMBL" id="RKD33123.1"/>
    </source>
</evidence>
<evidence type="ECO:0000256" key="1">
    <source>
        <dbReference type="ARBA" id="ARBA00022491"/>
    </source>
</evidence>
<keyword evidence="3" id="KW-0238">DNA-binding</keyword>
<dbReference type="SMART" id="SM00354">
    <property type="entry name" value="HTH_LACI"/>
    <property type="match status" value="1"/>
</dbReference>
<dbReference type="InterPro" id="IPR028082">
    <property type="entry name" value="Peripla_BP_I"/>
</dbReference>
<dbReference type="Gene3D" id="3.40.50.2300">
    <property type="match status" value="2"/>
</dbReference>
<evidence type="ECO:0000256" key="3">
    <source>
        <dbReference type="ARBA" id="ARBA00023125"/>
    </source>
</evidence>
<evidence type="ECO:0000259" key="5">
    <source>
        <dbReference type="PROSITE" id="PS50932"/>
    </source>
</evidence>
<proteinExistence type="predicted"/>
<dbReference type="PANTHER" id="PTHR30146:SF148">
    <property type="entry name" value="HTH-TYPE TRANSCRIPTIONAL REPRESSOR PURR-RELATED"/>
    <property type="match status" value="1"/>
</dbReference>
<sequence>MVICKSAIIINNRRPLMKSRVTAQDIADQLGLSRNTVSKAFNGTGSISDETKDRILNKAIELGYRQYAYMDSKPLNDQIPISKEIALLTCNMPSPSHFGFHLLSTFEAVISKSGYRLAMYMVREDDIAAMNFPINFSPNTTSGLICMEMFSESYNQLICNLGLPTLFVDTCVMNPKSPLKADILLMESYNSVYSITKTLIDNNYKKIGFLGDKNHCLSFHERWLGYRNALIDYDLSYGEEFCILDKDSAPYSDSNWLSIRMKDLQQLPQAFICSNDYQAINAIRAIKRLGLSVPEDILIVGFDDSPESKIIEPHLTTVHIPNKEMGEIAANQLLSRIEAPESPFYTIHIQTQIKKRSSSGNIHFSEQ</sequence>
<accession>A0A419T6U1</accession>
<evidence type="ECO:0000256" key="4">
    <source>
        <dbReference type="ARBA" id="ARBA00023163"/>
    </source>
</evidence>
<dbReference type="CDD" id="cd01392">
    <property type="entry name" value="HTH_LacI"/>
    <property type="match status" value="1"/>
</dbReference>
<reference evidence="6 7" key="1">
    <citation type="submission" date="2016-08" db="EMBL/GenBank/DDBJ databases">
        <title>A new outlook on sporulation: Clostridium algidixylanolyticum.</title>
        <authorList>
            <person name="Poppleton D.I."/>
            <person name="Gribaldo S."/>
        </authorList>
    </citation>
    <scope>NUCLEOTIDE SEQUENCE [LARGE SCALE GENOMIC DNA]</scope>
    <source>
        <strain evidence="6 7">SPL73</strain>
    </source>
</reference>
<comment type="caution">
    <text evidence="6">The sequence shown here is derived from an EMBL/GenBank/DDBJ whole genome shotgun (WGS) entry which is preliminary data.</text>
</comment>
<dbReference type="AlphaFoldDB" id="A0A419T6U1"/>
<dbReference type="EMBL" id="MCIA01000008">
    <property type="protein sequence ID" value="RKD33123.1"/>
    <property type="molecule type" value="Genomic_DNA"/>
</dbReference>
<gene>
    <name evidence="6" type="ORF">BET01_16055</name>
</gene>
<dbReference type="SUPFAM" id="SSF47413">
    <property type="entry name" value="lambda repressor-like DNA-binding domains"/>
    <property type="match status" value="1"/>
</dbReference>
<feature type="domain" description="HTH lacI-type" evidence="5">
    <location>
        <begin position="21"/>
        <end position="65"/>
    </location>
</feature>
<keyword evidence="7" id="KW-1185">Reference proteome</keyword>
<dbReference type="InterPro" id="IPR010982">
    <property type="entry name" value="Lambda_DNA-bd_dom_sf"/>
</dbReference>
<dbReference type="Gene3D" id="1.10.260.40">
    <property type="entry name" value="lambda repressor-like DNA-binding domains"/>
    <property type="match status" value="1"/>
</dbReference>
<dbReference type="InterPro" id="IPR000843">
    <property type="entry name" value="HTH_LacI"/>
</dbReference>
<protein>
    <submittedName>
        <fullName evidence="6">LacI family transcriptional regulator</fullName>
    </submittedName>
</protein>
<evidence type="ECO:0000313" key="7">
    <source>
        <dbReference type="Proteomes" id="UP000284277"/>
    </source>
</evidence>
<dbReference type="SUPFAM" id="SSF53822">
    <property type="entry name" value="Periplasmic binding protein-like I"/>
    <property type="match status" value="1"/>
</dbReference>
<organism evidence="6 7">
    <name type="scientific">Lacrimispora algidixylanolytica</name>
    <dbReference type="NCBI Taxonomy" id="94868"/>
    <lineage>
        <taxon>Bacteria</taxon>
        <taxon>Bacillati</taxon>
        <taxon>Bacillota</taxon>
        <taxon>Clostridia</taxon>
        <taxon>Lachnospirales</taxon>
        <taxon>Lachnospiraceae</taxon>
        <taxon>Lacrimispora</taxon>
    </lineage>
</organism>
<dbReference type="GO" id="GO:0003700">
    <property type="term" value="F:DNA-binding transcription factor activity"/>
    <property type="evidence" value="ECO:0007669"/>
    <property type="project" value="TreeGrafter"/>
</dbReference>
<dbReference type="InterPro" id="IPR046335">
    <property type="entry name" value="LacI/GalR-like_sensor"/>
</dbReference>
<keyword evidence="2" id="KW-0805">Transcription regulation</keyword>
<dbReference type="PROSITE" id="PS50932">
    <property type="entry name" value="HTH_LACI_2"/>
    <property type="match status" value="1"/>
</dbReference>
<dbReference type="PANTHER" id="PTHR30146">
    <property type="entry name" value="LACI-RELATED TRANSCRIPTIONAL REPRESSOR"/>
    <property type="match status" value="1"/>
</dbReference>
<dbReference type="Pfam" id="PF13377">
    <property type="entry name" value="Peripla_BP_3"/>
    <property type="match status" value="1"/>
</dbReference>
<dbReference type="OrthoDB" id="2026446at2"/>